<sequence>MHKIHLNFKIIFIIILGSLLLLLTNVPGSNAAYNVSYTEELDGLVLFNTYIDRKGVTLIRLLRGNSLTACNYTDEPSIHLRIIHPTGEIDKIDLPKNTLNISRTNFCPNDYILFSLLEPNYIIFTFWDFGDQIPLPNATYEETGVILSYTGEVISTFSLGQSYILKEMVTVSLNPAGGFIRTYIWPNNTITWMSFTSPDEHGTVHKLGEGVFYVATPQETGVQFQTFSLLDGGYGTVIVSNNSVSNSPTNALNQTYATTWTAYMTFLWDNVNTPSELFIIYQTTIPWSILTSGPCHRAYDGTGFSCFLTFAMSGLPAPLIYSVNFLSGGSLTSIQKLQNYDVTNYAVYSFYDVFAGGHVVIGFTNQTYLLATFYNTTGLPIKTYNLGDGTGVKLNIFQNENSLLYMRFDRNDSRTWRVNPIPLPTLKQYDERYYNPNINSTQPTIDDVIELRSTSCSIIYNAKVLLGSGNVTIYQKSQNGDLFREQTQYKTTEYLPDSGYTKVSFTALKSTFNVPGAAYYIVVDTNFVQLASNKEPLIGIDTNVWTFKTGNYNETLQTDSASGLIRLTANGSDEFIKAYENYGNSVLRNLSDQIAAAIPVSRDQINIHDAYQYDQSVTPPRILLRMYITYNATNKYQDVSHIIEDFATLLANIRYTMLSQENYTAWLDSSYNFQVTGNLWSLYKMTVILASAIICAVIVIYLYAVYRNKDAKNFMVITVALIIQDFFFDVLFVFKNGRDFQELFIPSILSFIIPIVFNSGMASYILLSENSREDKFNDWFRKYPQVAAMFTLAACADVDILNVLSSRIDLPQFIIRVLYWRKNITYSVIPVIALISAGVSLLTTIVGRLYQGIIRCKIEKRHTMVEFPVEKHKFTERPVTGSVLISQIFQVSISQNPIKFRTNTQQDSLTIPK</sequence>
<dbReference type="AlphaFoldDB" id="A0A9N8ZGN4"/>
<feature type="chain" id="PRO_5040428096" evidence="2">
    <location>
        <begin position="32"/>
        <end position="913"/>
    </location>
</feature>
<keyword evidence="4" id="KW-1185">Reference proteome</keyword>
<feature type="transmembrane region" description="Helical" evidence="1">
    <location>
        <begin position="744"/>
        <end position="766"/>
    </location>
</feature>
<evidence type="ECO:0000313" key="4">
    <source>
        <dbReference type="Proteomes" id="UP000789508"/>
    </source>
</evidence>
<reference evidence="3" key="1">
    <citation type="submission" date="2021-06" db="EMBL/GenBank/DDBJ databases">
        <authorList>
            <person name="Kallberg Y."/>
            <person name="Tangrot J."/>
            <person name="Rosling A."/>
        </authorList>
    </citation>
    <scope>NUCLEOTIDE SEQUENCE</scope>
    <source>
        <strain evidence="3">FL130A</strain>
    </source>
</reference>
<keyword evidence="1" id="KW-0472">Membrane</keyword>
<feature type="transmembrane region" description="Helical" evidence="1">
    <location>
        <begin position="682"/>
        <end position="706"/>
    </location>
</feature>
<organism evidence="3 4">
    <name type="scientific">Ambispora leptoticha</name>
    <dbReference type="NCBI Taxonomy" id="144679"/>
    <lineage>
        <taxon>Eukaryota</taxon>
        <taxon>Fungi</taxon>
        <taxon>Fungi incertae sedis</taxon>
        <taxon>Mucoromycota</taxon>
        <taxon>Glomeromycotina</taxon>
        <taxon>Glomeromycetes</taxon>
        <taxon>Archaeosporales</taxon>
        <taxon>Ambisporaceae</taxon>
        <taxon>Ambispora</taxon>
    </lineage>
</organism>
<name>A0A9N8ZGN4_9GLOM</name>
<gene>
    <name evidence="3" type="ORF">ALEPTO_LOCUS2977</name>
</gene>
<protein>
    <submittedName>
        <fullName evidence="3">268_t:CDS:1</fullName>
    </submittedName>
</protein>
<feature type="transmembrane region" description="Helical" evidence="1">
    <location>
        <begin position="786"/>
        <end position="804"/>
    </location>
</feature>
<keyword evidence="1" id="KW-1133">Transmembrane helix</keyword>
<feature type="transmembrane region" description="Helical" evidence="1">
    <location>
        <begin position="713"/>
        <end position="732"/>
    </location>
</feature>
<comment type="caution">
    <text evidence="3">The sequence shown here is derived from an EMBL/GenBank/DDBJ whole genome shotgun (WGS) entry which is preliminary data.</text>
</comment>
<keyword evidence="2" id="KW-0732">Signal</keyword>
<proteinExistence type="predicted"/>
<evidence type="ECO:0000256" key="2">
    <source>
        <dbReference type="SAM" id="SignalP"/>
    </source>
</evidence>
<accession>A0A9N8ZGN4</accession>
<dbReference type="OrthoDB" id="2417740at2759"/>
<feature type="signal peptide" evidence="2">
    <location>
        <begin position="1"/>
        <end position="31"/>
    </location>
</feature>
<dbReference type="Proteomes" id="UP000789508">
    <property type="component" value="Unassembled WGS sequence"/>
</dbReference>
<feature type="transmembrane region" description="Helical" evidence="1">
    <location>
        <begin position="824"/>
        <end position="850"/>
    </location>
</feature>
<keyword evidence="1" id="KW-0812">Transmembrane</keyword>
<dbReference type="EMBL" id="CAJVPS010000503">
    <property type="protein sequence ID" value="CAG8490895.1"/>
    <property type="molecule type" value="Genomic_DNA"/>
</dbReference>
<evidence type="ECO:0000256" key="1">
    <source>
        <dbReference type="SAM" id="Phobius"/>
    </source>
</evidence>
<evidence type="ECO:0000313" key="3">
    <source>
        <dbReference type="EMBL" id="CAG8490895.1"/>
    </source>
</evidence>